<accession>A0A9P7JLQ8</accession>
<sequence>MSLDFACYMLAGTSIGPCYWPADVAMTTDPPIGYIAMNDHSGPLVEDSGRAEYQVLVPIYGFTQQDDRTLYNVNYMARSTKLARWLMGFYWQPAFTTAMSFDGATYGHLTDYTVGSYDSQLGYLNVISSPGAHGPSTSPSIPSEDLMQPSGSMKVQ</sequence>
<dbReference type="EMBL" id="JABBWM010000141">
    <property type="protein sequence ID" value="KAG2086755.1"/>
    <property type="molecule type" value="Genomic_DNA"/>
</dbReference>
<name>A0A9P7JLQ8_9AGAM</name>
<dbReference type="Proteomes" id="UP000823399">
    <property type="component" value="Unassembled WGS sequence"/>
</dbReference>
<dbReference type="GeneID" id="64704914"/>
<keyword evidence="3" id="KW-1185">Reference proteome</keyword>
<organism evidence="2 3">
    <name type="scientific">Suillus discolor</name>
    <dbReference type="NCBI Taxonomy" id="1912936"/>
    <lineage>
        <taxon>Eukaryota</taxon>
        <taxon>Fungi</taxon>
        <taxon>Dikarya</taxon>
        <taxon>Basidiomycota</taxon>
        <taxon>Agaricomycotina</taxon>
        <taxon>Agaricomycetes</taxon>
        <taxon>Agaricomycetidae</taxon>
        <taxon>Boletales</taxon>
        <taxon>Suillineae</taxon>
        <taxon>Suillaceae</taxon>
        <taxon>Suillus</taxon>
    </lineage>
</organism>
<evidence type="ECO:0000256" key="1">
    <source>
        <dbReference type="SAM" id="MobiDB-lite"/>
    </source>
</evidence>
<comment type="caution">
    <text evidence="2">The sequence shown here is derived from an EMBL/GenBank/DDBJ whole genome shotgun (WGS) entry which is preliminary data.</text>
</comment>
<dbReference type="AlphaFoldDB" id="A0A9P7JLQ8"/>
<protein>
    <submittedName>
        <fullName evidence="2">Uncharacterized protein</fullName>
    </submittedName>
</protein>
<dbReference type="RefSeq" id="XP_041284996.1">
    <property type="nucleotide sequence ID" value="XM_041442655.1"/>
</dbReference>
<reference evidence="2" key="1">
    <citation type="journal article" date="2020" name="New Phytol.">
        <title>Comparative genomics reveals dynamic genome evolution in host specialist ectomycorrhizal fungi.</title>
        <authorList>
            <person name="Lofgren L.A."/>
            <person name="Nguyen N.H."/>
            <person name="Vilgalys R."/>
            <person name="Ruytinx J."/>
            <person name="Liao H.L."/>
            <person name="Branco S."/>
            <person name="Kuo A."/>
            <person name="LaButti K."/>
            <person name="Lipzen A."/>
            <person name="Andreopoulos W."/>
            <person name="Pangilinan J."/>
            <person name="Riley R."/>
            <person name="Hundley H."/>
            <person name="Na H."/>
            <person name="Barry K."/>
            <person name="Grigoriev I.V."/>
            <person name="Stajich J.E."/>
            <person name="Kennedy P.G."/>
        </authorList>
    </citation>
    <scope>NUCLEOTIDE SEQUENCE</scope>
    <source>
        <strain evidence="2">FC423</strain>
    </source>
</reference>
<evidence type="ECO:0000313" key="3">
    <source>
        <dbReference type="Proteomes" id="UP000823399"/>
    </source>
</evidence>
<evidence type="ECO:0000313" key="2">
    <source>
        <dbReference type="EMBL" id="KAG2086755.1"/>
    </source>
</evidence>
<feature type="region of interest" description="Disordered" evidence="1">
    <location>
        <begin position="133"/>
        <end position="156"/>
    </location>
</feature>
<gene>
    <name evidence="2" type="ORF">F5147DRAFT_781529</name>
</gene>
<proteinExistence type="predicted"/>
<dbReference type="OrthoDB" id="2688444at2759"/>